<accession>H2CA54</accession>
<sequence length="93" mass="10799">MGKRGQHYDDSFRRMAVDRWIRGGKTSKEVADDLGISVNSLRAWKALYLSEPGGPQQQNLQEEVNRLKKEVMELQEERDILKKSVAIFLKPRK</sequence>
<keyword evidence="1" id="KW-0175">Coiled coil</keyword>
<keyword evidence="8" id="KW-1185">Reference proteome</keyword>
<dbReference type="GO" id="GO:0006313">
    <property type="term" value="P:DNA transposition"/>
    <property type="evidence" value="ECO:0007669"/>
    <property type="project" value="InterPro"/>
</dbReference>
<evidence type="ECO:0000313" key="3">
    <source>
        <dbReference type="EMBL" id="EHQ06212.1"/>
    </source>
</evidence>
<protein>
    <submittedName>
        <fullName evidence="3">Transposase IS3/IS911 family protein</fullName>
    </submittedName>
</protein>
<dbReference type="AlphaFoldDB" id="H2CA54"/>
<dbReference type="RefSeq" id="WP_002769616.1">
    <property type="nucleotide sequence ID" value="NZ_JH597773.1"/>
</dbReference>
<evidence type="ECO:0000313" key="2">
    <source>
        <dbReference type="EMBL" id="EHQ05195.1"/>
    </source>
</evidence>
<dbReference type="EMBL" id="JH597773">
    <property type="protein sequence ID" value="EHQ08201.1"/>
    <property type="molecule type" value="Genomic_DNA"/>
</dbReference>
<dbReference type="EMBL" id="JH597773">
    <property type="protein sequence ID" value="EHQ07629.1"/>
    <property type="molecule type" value="Genomic_DNA"/>
</dbReference>
<dbReference type="Pfam" id="PF01527">
    <property type="entry name" value="HTH_Tnp_1"/>
    <property type="match status" value="1"/>
</dbReference>
<dbReference type="InterPro" id="IPR002514">
    <property type="entry name" value="Transposase_8"/>
</dbReference>
<reference evidence="3 8" key="1">
    <citation type="submission" date="2011-10" db="EMBL/GenBank/DDBJ databases">
        <title>The Improved High-Quality Draft genome of Leptonema illini DSM 21528.</title>
        <authorList>
            <consortium name="US DOE Joint Genome Institute (JGI-PGF)"/>
            <person name="Lucas S."/>
            <person name="Copeland A."/>
            <person name="Lapidus A."/>
            <person name="Glavina del Rio T."/>
            <person name="Dalin E."/>
            <person name="Tice H."/>
            <person name="Bruce D."/>
            <person name="Goodwin L."/>
            <person name="Pitluck S."/>
            <person name="Peters L."/>
            <person name="Mikhailova N."/>
            <person name="Held B."/>
            <person name="Kyrpides N."/>
            <person name="Mavromatis K."/>
            <person name="Ivanova N."/>
            <person name="Markowitz V."/>
            <person name="Cheng J.-F."/>
            <person name="Hugenholtz P."/>
            <person name="Woyke T."/>
            <person name="Wu D."/>
            <person name="Gronow S."/>
            <person name="Wellnitz S."/>
            <person name="Brambilla E.-M."/>
            <person name="Klenk H.-P."/>
            <person name="Eisen J.A."/>
        </authorList>
    </citation>
    <scope>NUCLEOTIDE SEQUENCE [LARGE SCALE GENOMIC DNA]</scope>
    <source>
        <strain evidence="3 8">DSM 21528</strain>
    </source>
</reference>
<evidence type="ECO:0000313" key="5">
    <source>
        <dbReference type="EMBL" id="EHQ07629.1"/>
    </source>
</evidence>
<dbReference type="SUPFAM" id="SSF46689">
    <property type="entry name" value="Homeodomain-like"/>
    <property type="match status" value="1"/>
</dbReference>
<evidence type="ECO:0000313" key="7">
    <source>
        <dbReference type="EMBL" id="EHQ08534.1"/>
    </source>
</evidence>
<dbReference type="EMBL" id="JH597773">
    <property type="protein sequence ID" value="EHQ07211.1"/>
    <property type="molecule type" value="Genomic_DNA"/>
</dbReference>
<dbReference type="HOGENOM" id="CLU_027402_33_2_12"/>
<dbReference type="EMBL" id="JH597773">
    <property type="protein sequence ID" value="EHQ06212.1"/>
    <property type="molecule type" value="Genomic_DNA"/>
</dbReference>
<evidence type="ECO:0000313" key="8">
    <source>
        <dbReference type="Proteomes" id="UP000005737"/>
    </source>
</evidence>
<evidence type="ECO:0000256" key="1">
    <source>
        <dbReference type="SAM" id="Coils"/>
    </source>
</evidence>
<dbReference type="EMBL" id="JH597773">
    <property type="protein sequence ID" value="EHQ08534.1"/>
    <property type="molecule type" value="Genomic_DNA"/>
</dbReference>
<dbReference type="Gene3D" id="1.10.10.60">
    <property type="entry name" value="Homeodomain-like"/>
    <property type="match status" value="1"/>
</dbReference>
<name>H2CA54_9LEPT</name>
<gene>
    <name evidence="2" type="ORF">Lepil_0491</name>
    <name evidence="3" type="ORF">Lepil_1525</name>
    <name evidence="4" type="ORF">Lepil_2538</name>
    <name evidence="5" type="ORF">Lepil_2964</name>
    <name evidence="6" type="ORF">Lepil_3544</name>
    <name evidence="7" type="ORF">Lepil_3882</name>
</gene>
<dbReference type="GO" id="GO:0003677">
    <property type="term" value="F:DNA binding"/>
    <property type="evidence" value="ECO:0007669"/>
    <property type="project" value="InterPro"/>
</dbReference>
<evidence type="ECO:0000313" key="6">
    <source>
        <dbReference type="EMBL" id="EHQ08201.1"/>
    </source>
</evidence>
<dbReference type="InterPro" id="IPR009057">
    <property type="entry name" value="Homeodomain-like_sf"/>
</dbReference>
<dbReference type="STRING" id="183.GCA_002009735_04088"/>
<dbReference type="EMBL" id="JH597773">
    <property type="protein sequence ID" value="EHQ05195.1"/>
    <property type="molecule type" value="Genomic_DNA"/>
</dbReference>
<dbReference type="Proteomes" id="UP000005737">
    <property type="component" value="Unassembled WGS sequence"/>
</dbReference>
<feature type="coiled-coil region" evidence="1">
    <location>
        <begin position="57"/>
        <end position="84"/>
    </location>
</feature>
<proteinExistence type="predicted"/>
<organism evidence="3 8">
    <name type="scientific">Leptonema illini DSM 21528</name>
    <dbReference type="NCBI Taxonomy" id="929563"/>
    <lineage>
        <taxon>Bacteria</taxon>
        <taxon>Pseudomonadati</taxon>
        <taxon>Spirochaetota</taxon>
        <taxon>Spirochaetia</taxon>
        <taxon>Leptospirales</taxon>
        <taxon>Leptospiraceae</taxon>
        <taxon>Leptonema</taxon>
    </lineage>
</organism>
<evidence type="ECO:0000313" key="4">
    <source>
        <dbReference type="EMBL" id="EHQ07211.1"/>
    </source>
</evidence>
<dbReference type="GO" id="GO:0004803">
    <property type="term" value="F:transposase activity"/>
    <property type="evidence" value="ECO:0007669"/>
    <property type="project" value="InterPro"/>
</dbReference>